<dbReference type="PANTHER" id="PTHR43877">
    <property type="entry name" value="AMINOALKYLPHOSPHONATE N-ACETYLTRANSFERASE-RELATED-RELATED"/>
    <property type="match status" value="1"/>
</dbReference>
<accession>A0ABN2H3J3</accession>
<dbReference type="PROSITE" id="PS51186">
    <property type="entry name" value="GNAT"/>
    <property type="match status" value="1"/>
</dbReference>
<dbReference type="InterPro" id="IPR000182">
    <property type="entry name" value="GNAT_dom"/>
</dbReference>
<evidence type="ECO:0000313" key="5">
    <source>
        <dbReference type="Proteomes" id="UP001500618"/>
    </source>
</evidence>
<feature type="domain" description="N-acetyltransferase" evidence="3">
    <location>
        <begin position="4"/>
        <end position="185"/>
    </location>
</feature>
<dbReference type="SUPFAM" id="SSF55729">
    <property type="entry name" value="Acyl-CoA N-acyltransferases (Nat)"/>
    <property type="match status" value="1"/>
</dbReference>
<name>A0ABN2H3J3_9ACTN</name>
<dbReference type="Pfam" id="PF00583">
    <property type="entry name" value="Acetyltransf_1"/>
    <property type="match status" value="1"/>
</dbReference>
<comment type="caution">
    <text evidence="4">The sequence shown here is derived from an EMBL/GenBank/DDBJ whole genome shotgun (WGS) entry which is preliminary data.</text>
</comment>
<dbReference type="RefSeq" id="WP_163573320.1">
    <property type="nucleotide sequence ID" value="NZ_BAAANY010000010.1"/>
</dbReference>
<evidence type="ECO:0000256" key="2">
    <source>
        <dbReference type="ARBA" id="ARBA00023315"/>
    </source>
</evidence>
<dbReference type="CDD" id="cd04301">
    <property type="entry name" value="NAT_SF"/>
    <property type="match status" value="1"/>
</dbReference>
<evidence type="ECO:0000259" key="3">
    <source>
        <dbReference type="PROSITE" id="PS51186"/>
    </source>
</evidence>
<dbReference type="Proteomes" id="UP001500618">
    <property type="component" value="Unassembled WGS sequence"/>
</dbReference>
<dbReference type="Gene3D" id="3.40.630.30">
    <property type="match status" value="1"/>
</dbReference>
<sequence>MAEVAVRTAVEQDAAEIARIQLETWRIAYAEQLPDGALDGVEAEAATARWSEAVGQPPTAAHRVLVAYERVGDGDPTTVGFAAAAPADPADVEVPHGSALHDPATTVAIPALVVEPRWGRRGHGSRLLAAVVDLARADGAEHAVTWVLSGDTASQSFYASAGWQPDGTVRELSANGDLIREVRLHADLG</sequence>
<evidence type="ECO:0000313" key="4">
    <source>
        <dbReference type="EMBL" id="GAA1681314.1"/>
    </source>
</evidence>
<reference evidence="4 5" key="1">
    <citation type="journal article" date="2019" name="Int. J. Syst. Evol. Microbiol.">
        <title>The Global Catalogue of Microorganisms (GCM) 10K type strain sequencing project: providing services to taxonomists for standard genome sequencing and annotation.</title>
        <authorList>
            <consortium name="The Broad Institute Genomics Platform"/>
            <consortium name="The Broad Institute Genome Sequencing Center for Infectious Disease"/>
            <person name="Wu L."/>
            <person name="Ma J."/>
        </authorList>
    </citation>
    <scope>NUCLEOTIDE SEQUENCE [LARGE SCALE GENOMIC DNA]</scope>
    <source>
        <strain evidence="4 5">JCM 14718</strain>
    </source>
</reference>
<dbReference type="InterPro" id="IPR016181">
    <property type="entry name" value="Acyl_CoA_acyltransferase"/>
</dbReference>
<organism evidence="4 5">
    <name type="scientific">Fodinicola feengrottensis</name>
    <dbReference type="NCBI Taxonomy" id="435914"/>
    <lineage>
        <taxon>Bacteria</taxon>
        <taxon>Bacillati</taxon>
        <taxon>Actinomycetota</taxon>
        <taxon>Actinomycetes</taxon>
        <taxon>Mycobacteriales</taxon>
        <taxon>Fodinicola</taxon>
    </lineage>
</organism>
<dbReference type="EMBL" id="BAAANY010000010">
    <property type="protein sequence ID" value="GAA1681314.1"/>
    <property type="molecule type" value="Genomic_DNA"/>
</dbReference>
<evidence type="ECO:0000256" key="1">
    <source>
        <dbReference type="ARBA" id="ARBA00022679"/>
    </source>
</evidence>
<keyword evidence="2" id="KW-0012">Acyltransferase</keyword>
<gene>
    <name evidence="4" type="ORF">GCM10009765_33020</name>
</gene>
<keyword evidence="5" id="KW-1185">Reference proteome</keyword>
<dbReference type="InterPro" id="IPR050832">
    <property type="entry name" value="Bact_Acetyltransf"/>
</dbReference>
<protein>
    <submittedName>
        <fullName evidence="4">GNAT family N-acetyltransferase</fullName>
    </submittedName>
</protein>
<keyword evidence="1" id="KW-0808">Transferase</keyword>
<proteinExistence type="predicted"/>